<comment type="similarity">
    <text evidence="3">Belongs to the CD36 family.</text>
</comment>
<gene>
    <name evidence="14" type="ORF">B4U79_12684</name>
</gene>
<evidence type="ECO:0000256" key="8">
    <source>
        <dbReference type="ARBA" id="ARBA00023157"/>
    </source>
</evidence>
<feature type="transmembrane region" description="Helical" evidence="13">
    <location>
        <begin position="404"/>
        <end position="432"/>
    </location>
</feature>
<evidence type="ECO:0000256" key="1">
    <source>
        <dbReference type="ARBA" id="ARBA00004189"/>
    </source>
</evidence>
<feature type="non-terminal residue" evidence="14">
    <location>
        <position position="1"/>
    </location>
</feature>
<dbReference type="GO" id="GO:0005901">
    <property type="term" value="C:caveola"/>
    <property type="evidence" value="ECO:0007669"/>
    <property type="project" value="UniProtKB-SubCell"/>
</dbReference>
<dbReference type="Pfam" id="PF01130">
    <property type="entry name" value="CD36"/>
    <property type="match status" value="1"/>
</dbReference>
<dbReference type="PANTHER" id="PTHR11923">
    <property type="entry name" value="SCAVENGER RECEPTOR CLASS B TYPE-1 SR-B1"/>
    <property type="match status" value="1"/>
</dbReference>
<evidence type="ECO:0000256" key="3">
    <source>
        <dbReference type="ARBA" id="ARBA00010532"/>
    </source>
</evidence>
<evidence type="ECO:0000256" key="11">
    <source>
        <dbReference type="ARBA" id="ARBA00040821"/>
    </source>
</evidence>
<keyword evidence="6 13" id="KW-1133">Transmembrane helix</keyword>
<keyword evidence="7 13" id="KW-0472">Membrane</keyword>
<protein>
    <recommendedName>
        <fullName evidence="11">Scavenger receptor class B member 1</fullName>
    </recommendedName>
    <alternativeName>
        <fullName evidence="12">SR-BI</fullName>
    </alternativeName>
</protein>
<evidence type="ECO:0000313" key="14">
    <source>
        <dbReference type="EMBL" id="RWS02612.1"/>
    </source>
</evidence>
<dbReference type="InterPro" id="IPR002159">
    <property type="entry name" value="CD36_fam"/>
</dbReference>
<dbReference type="AlphaFoldDB" id="A0A443QHW0"/>
<evidence type="ECO:0000313" key="15">
    <source>
        <dbReference type="Proteomes" id="UP000285301"/>
    </source>
</evidence>
<evidence type="ECO:0000256" key="9">
    <source>
        <dbReference type="ARBA" id="ARBA00023170"/>
    </source>
</evidence>
<accession>A0A443QHW0</accession>
<dbReference type="PANTHER" id="PTHR11923:SF110">
    <property type="entry name" value="SCAVENGER RECEPTOR CLASS B MEMBER 1"/>
    <property type="match status" value="1"/>
</dbReference>
<keyword evidence="4" id="KW-1003">Cell membrane</keyword>
<dbReference type="PRINTS" id="PR01609">
    <property type="entry name" value="CD36FAMILY"/>
</dbReference>
<comment type="caution">
    <text evidence="14">The sequence shown here is derived from an EMBL/GenBank/DDBJ whole genome shotgun (WGS) entry which is preliminary data.</text>
</comment>
<proteinExistence type="inferred from homology"/>
<keyword evidence="5 13" id="KW-0812">Transmembrane</keyword>
<evidence type="ECO:0000256" key="7">
    <source>
        <dbReference type="ARBA" id="ARBA00023136"/>
    </source>
</evidence>
<evidence type="ECO:0000256" key="10">
    <source>
        <dbReference type="ARBA" id="ARBA00023180"/>
    </source>
</evidence>
<dbReference type="Proteomes" id="UP000285301">
    <property type="component" value="Unassembled WGS sequence"/>
</dbReference>
<sequence length="489" mass="56125">PPAIFHLKVYFFNVTNADEIVSIGAKPQLTEIGPFTYRMKLSKTNIVFNNNDTVSYRERKTWFFEQSLSVDSEDAKIVTLNAPLAVAFTFIQQYSSPIKQILFYALNHANESLFIRRSVKELMFRGYDDNFISLASIANPQLAKNKGKFGYYWPKNGTDDGLFTVHTGSDINLLSMIDRFNGQESLKLWSSDECNRLNESTSGQIQPQPLENKHSIKIFQPAFCRSLSFEFLRTEKTKDGFNARKYLLSKKTFLNAIDYPPNFCYGSKLPRKSSKAQFSFLELFSPVRRRKATLSFPSGVMDMSKCLFGAPVIFSLPHFLHAHHSYLHVLSGLSPNETAHSFWIDIEPLTGITVDMAFRTQINIHINVPDGLSQYKNAPEIVFPIFWQEIGIHWPQHLKKSFTLLLYTPIIASIAFVTIALVLLTSFCVLAYRYQHKLSNFTRQISFDFITAFTWKNLRKKFSKNEFSPNEELNGNTIVIGSFKQYEVT</sequence>
<evidence type="ECO:0000256" key="4">
    <source>
        <dbReference type="ARBA" id="ARBA00022475"/>
    </source>
</evidence>
<organism evidence="14 15">
    <name type="scientific">Dinothrombium tinctorium</name>
    <dbReference type="NCBI Taxonomy" id="1965070"/>
    <lineage>
        <taxon>Eukaryota</taxon>
        <taxon>Metazoa</taxon>
        <taxon>Ecdysozoa</taxon>
        <taxon>Arthropoda</taxon>
        <taxon>Chelicerata</taxon>
        <taxon>Arachnida</taxon>
        <taxon>Acari</taxon>
        <taxon>Acariformes</taxon>
        <taxon>Trombidiformes</taxon>
        <taxon>Prostigmata</taxon>
        <taxon>Anystina</taxon>
        <taxon>Parasitengona</taxon>
        <taxon>Trombidioidea</taxon>
        <taxon>Trombidiidae</taxon>
        <taxon>Dinothrombium</taxon>
    </lineage>
</organism>
<keyword evidence="15" id="KW-1185">Reference proteome</keyword>
<keyword evidence="8" id="KW-1015">Disulfide bond</keyword>
<keyword evidence="10" id="KW-0325">Glycoprotein</keyword>
<feature type="non-terminal residue" evidence="14">
    <location>
        <position position="489"/>
    </location>
</feature>
<dbReference type="STRING" id="1965070.A0A443QHW0"/>
<name>A0A443QHW0_9ACAR</name>
<evidence type="ECO:0000256" key="5">
    <source>
        <dbReference type="ARBA" id="ARBA00022692"/>
    </source>
</evidence>
<comment type="subcellular location">
    <subcellularLocation>
        <location evidence="2">Cell membrane</location>
        <topology evidence="2">Multi-pass membrane protein</topology>
    </subcellularLocation>
    <subcellularLocation>
        <location evidence="1">Membrane</location>
        <location evidence="1">Caveola</location>
        <topology evidence="1">Multi-pass membrane protein</topology>
    </subcellularLocation>
</comment>
<dbReference type="GO" id="GO:0005044">
    <property type="term" value="F:scavenger receptor activity"/>
    <property type="evidence" value="ECO:0007669"/>
    <property type="project" value="TreeGrafter"/>
</dbReference>
<evidence type="ECO:0000256" key="13">
    <source>
        <dbReference type="SAM" id="Phobius"/>
    </source>
</evidence>
<dbReference type="OrthoDB" id="514335at2759"/>
<reference evidence="14 15" key="1">
    <citation type="journal article" date="2018" name="Gigascience">
        <title>Genomes of trombidid mites reveal novel predicted allergens and laterally-transferred genes associated with secondary metabolism.</title>
        <authorList>
            <person name="Dong X."/>
            <person name="Chaisiri K."/>
            <person name="Xia D."/>
            <person name="Armstrong S.D."/>
            <person name="Fang Y."/>
            <person name="Donnelly M.J."/>
            <person name="Kadowaki T."/>
            <person name="McGarry J.W."/>
            <person name="Darby A.C."/>
            <person name="Makepeace B.L."/>
        </authorList>
    </citation>
    <scope>NUCLEOTIDE SEQUENCE [LARGE SCALE GENOMIC DNA]</scope>
    <source>
        <strain evidence="14">UoL-WK</strain>
    </source>
</reference>
<dbReference type="GO" id="GO:0005737">
    <property type="term" value="C:cytoplasm"/>
    <property type="evidence" value="ECO:0007669"/>
    <property type="project" value="TreeGrafter"/>
</dbReference>
<evidence type="ECO:0000256" key="6">
    <source>
        <dbReference type="ARBA" id="ARBA00022989"/>
    </source>
</evidence>
<evidence type="ECO:0000256" key="12">
    <source>
        <dbReference type="ARBA" id="ARBA00042244"/>
    </source>
</evidence>
<dbReference type="EMBL" id="NCKU01007469">
    <property type="protein sequence ID" value="RWS02612.1"/>
    <property type="molecule type" value="Genomic_DNA"/>
</dbReference>
<keyword evidence="9 14" id="KW-0675">Receptor</keyword>
<evidence type="ECO:0000256" key="2">
    <source>
        <dbReference type="ARBA" id="ARBA00004651"/>
    </source>
</evidence>